<evidence type="ECO:0000256" key="10">
    <source>
        <dbReference type="ARBA" id="ARBA00022840"/>
    </source>
</evidence>
<keyword evidence="11" id="KW-0460">Magnesium</keyword>
<comment type="similarity">
    <text evidence="4">Belongs to the poly(A) polymerase family.</text>
</comment>
<evidence type="ECO:0000259" key="14">
    <source>
        <dbReference type="Pfam" id="PF20750"/>
    </source>
</evidence>
<evidence type="ECO:0000313" key="15">
    <source>
        <dbReference type="EMBL" id="KAL3508197.1"/>
    </source>
</evidence>
<dbReference type="InterPro" id="IPR007012">
    <property type="entry name" value="PolA_pol_cen_dom"/>
</dbReference>
<dbReference type="PANTHER" id="PTHR10682">
    <property type="entry name" value="POLY A POLYMERASE"/>
    <property type="match status" value="1"/>
</dbReference>
<dbReference type="SUPFAM" id="SSF55003">
    <property type="entry name" value="PAP/Archaeal CCA-adding enzyme, C-terminal domain"/>
    <property type="match status" value="1"/>
</dbReference>
<name>A0ABD2YLD4_9GENT</name>
<dbReference type="EMBL" id="JBJUIK010000013">
    <property type="protein sequence ID" value="KAL3508197.1"/>
    <property type="molecule type" value="Genomic_DNA"/>
</dbReference>
<dbReference type="Gene3D" id="1.10.1410.10">
    <property type="match status" value="1"/>
</dbReference>
<evidence type="ECO:0000256" key="9">
    <source>
        <dbReference type="ARBA" id="ARBA00022741"/>
    </source>
</evidence>
<comment type="cofactor">
    <cofactor evidence="2">
        <name>Mg(2+)</name>
        <dbReference type="ChEBI" id="CHEBI:18420"/>
    </cofactor>
</comment>
<dbReference type="SUPFAM" id="SSF81631">
    <property type="entry name" value="PAP/OAS1 substrate-binding domain"/>
    <property type="match status" value="1"/>
</dbReference>
<sequence length="571" mass="64650">MEFETSYCNNINNNNNQGGIFVGPNQEISDFIGLNSYLICNSGVQIIPHLGPYWPQFCPVNPFLAGLIELGFNPDVLMRMEVQRSMSLLQFMADEGVVPSPEEEIKRRNVISKLKQIVMQWVKRVAYQCQLPKNRIRAASATILTFGSYGLGVHNSGSDIDALCVGPYFATMAEDFFVLLRNMLASRPEVTEIHCIKDAKVPLMKFKFDGLSIDLPFAQLKVISVPENVDLLNPFFLRNIDDTSWKSLSGVRANKSILQLVPNVELFQSLLRCVKFWAKRRGVYGNLHGFFGGVHFAVLAAFICQRHPNASLNLLISNFFKTFAFWPWPRPVLLHGRMMPPTIPSESRFLMPIQLPCSPNEYCHSNITRSTFFRIRTEFLRGHALTKDILRPDFSWNVLFDPFPYVKKYAQFVKICLSASDLDELRGWVGWVKSRFRSLLIKLEELQGFCDPSPLEYVDVDLAAPNVVFYWGLQPSRSDIIDLDFVDEDFMKNMSNGYRVPPGRMKLSVVKASQLPKSVTCNTGSKGVKARWRILDTSQRKMPVQTNSLPHDIVGFMATNGGSAEFPSAGV</sequence>
<organism evidence="15 16">
    <name type="scientific">Cinchona calisaya</name>
    <dbReference type="NCBI Taxonomy" id="153742"/>
    <lineage>
        <taxon>Eukaryota</taxon>
        <taxon>Viridiplantae</taxon>
        <taxon>Streptophyta</taxon>
        <taxon>Embryophyta</taxon>
        <taxon>Tracheophyta</taxon>
        <taxon>Spermatophyta</taxon>
        <taxon>Magnoliopsida</taxon>
        <taxon>eudicotyledons</taxon>
        <taxon>Gunneridae</taxon>
        <taxon>Pentapetalae</taxon>
        <taxon>asterids</taxon>
        <taxon>lamiids</taxon>
        <taxon>Gentianales</taxon>
        <taxon>Rubiaceae</taxon>
        <taxon>Cinchonoideae</taxon>
        <taxon>Cinchoneae</taxon>
        <taxon>Cinchona</taxon>
    </lineage>
</organism>
<dbReference type="InterPro" id="IPR011068">
    <property type="entry name" value="NuclTrfase_I-like_C"/>
</dbReference>
<comment type="cofactor">
    <cofactor evidence="1">
        <name>Mn(2+)</name>
        <dbReference type="ChEBI" id="CHEBI:29035"/>
    </cofactor>
</comment>
<dbReference type="Pfam" id="PF20750">
    <property type="entry name" value="PAP_NTPase"/>
    <property type="match status" value="1"/>
</dbReference>
<evidence type="ECO:0000259" key="13">
    <source>
        <dbReference type="Pfam" id="PF04928"/>
    </source>
</evidence>
<dbReference type="Gene3D" id="3.30.70.590">
    <property type="entry name" value="Poly(A) polymerase predicted RNA binding domain"/>
    <property type="match status" value="1"/>
</dbReference>
<keyword evidence="7" id="KW-0808">Transferase</keyword>
<dbReference type="EC" id="2.7.7.19" evidence="5"/>
<evidence type="ECO:0000256" key="6">
    <source>
        <dbReference type="ARBA" id="ARBA00022664"/>
    </source>
</evidence>
<dbReference type="GO" id="GO:0046872">
    <property type="term" value="F:metal ion binding"/>
    <property type="evidence" value="ECO:0007669"/>
    <property type="project" value="UniProtKB-KW"/>
</dbReference>
<evidence type="ECO:0000256" key="7">
    <source>
        <dbReference type="ARBA" id="ARBA00022679"/>
    </source>
</evidence>
<evidence type="ECO:0000256" key="2">
    <source>
        <dbReference type="ARBA" id="ARBA00001946"/>
    </source>
</evidence>
<feature type="domain" description="Poly(A) polymerase central" evidence="13">
    <location>
        <begin position="267"/>
        <end position="401"/>
    </location>
</feature>
<evidence type="ECO:0000256" key="1">
    <source>
        <dbReference type="ARBA" id="ARBA00001936"/>
    </source>
</evidence>
<evidence type="ECO:0000256" key="8">
    <source>
        <dbReference type="ARBA" id="ARBA00022723"/>
    </source>
</evidence>
<dbReference type="FunFam" id="3.30.70.590:FF:000005">
    <property type="entry name" value="Nuclear poly(A) polymerase 3"/>
    <property type="match status" value="1"/>
</dbReference>
<proteinExistence type="inferred from homology"/>
<dbReference type="GO" id="GO:0006397">
    <property type="term" value="P:mRNA processing"/>
    <property type="evidence" value="ECO:0007669"/>
    <property type="project" value="UniProtKB-KW"/>
</dbReference>
<dbReference type="InterPro" id="IPR043519">
    <property type="entry name" value="NT_sf"/>
</dbReference>
<dbReference type="SUPFAM" id="SSF81301">
    <property type="entry name" value="Nucleotidyltransferase"/>
    <property type="match status" value="1"/>
</dbReference>
<dbReference type="PANTHER" id="PTHR10682:SF33">
    <property type="entry name" value="NUCLEAR POLY(A) POLYMERASE 3"/>
    <property type="match status" value="1"/>
</dbReference>
<keyword evidence="9" id="KW-0547">Nucleotide-binding</keyword>
<dbReference type="CDD" id="cd05402">
    <property type="entry name" value="NT_PAP_TUTase"/>
    <property type="match status" value="1"/>
</dbReference>
<evidence type="ECO:0000256" key="5">
    <source>
        <dbReference type="ARBA" id="ARBA00012388"/>
    </source>
</evidence>
<keyword evidence="12" id="KW-0539">Nucleus</keyword>
<comment type="caution">
    <text evidence="15">The sequence shown here is derived from an EMBL/GenBank/DDBJ whole genome shotgun (WGS) entry which is preliminary data.</text>
</comment>
<dbReference type="AlphaFoldDB" id="A0ABD2YLD4"/>
<accession>A0ABD2YLD4</accession>
<keyword evidence="10" id="KW-0067">ATP-binding</keyword>
<dbReference type="GO" id="GO:0005524">
    <property type="term" value="F:ATP binding"/>
    <property type="evidence" value="ECO:0007669"/>
    <property type="project" value="UniProtKB-KW"/>
</dbReference>
<keyword evidence="6" id="KW-0507">mRNA processing</keyword>
<feature type="domain" description="Poly(A) polymerase nucleotidyltransferase" evidence="14">
    <location>
        <begin position="81"/>
        <end position="261"/>
    </location>
</feature>
<dbReference type="InterPro" id="IPR048840">
    <property type="entry name" value="PolA_pol_NTPase"/>
</dbReference>
<evidence type="ECO:0000256" key="12">
    <source>
        <dbReference type="ARBA" id="ARBA00023242"/>
    </source>
</evidence>
<dbReference type="FunFam" id="3.30.460.10:FF:000002">
    <property type="entry name" value="Poly(A) polymerase alpha, putative"/>
    <property type="match status" value="1"/>
</dbReference>
<dbReference type="Gene3D" id="3.30.460.10">
    <property type="entry name" value="Beta Polymerase, domain 2"/>
    <property type="match status" value="1"/>
</dbReference>
<evidence type="ECO:0000256" key="3">
    <source>
        <dbReference type="ARBA" id="ARBA00004123"/>
    </source>
</evidence>
<reference evidence="15 16" key="1">
    <citation type="submission" date="2024-11" db="EMBL/GenBank/DDBJ databases">
        <title>A near-complete genome assembly of Cinchona calisaya.</title>
        <authorList>
            <person name="Lian D.C."/>
            <person name="Zhao X.W."/>
            <person name="Wei L."/>
        </authorList>
    </citation>
    <scope>NUCLEOTIDE SEQUENCE [LARGE SCALE GENOMIC DNA]</scope>
    <source>
        <tissue evidence="15">Nenye</tissue>
    </source>
</reference>
<dbReference type="GO" id="GO:1990817">
    <property type="term" value="F:poly(A) RNA polymerase activity"/>
    <property type="evidence" value="ECO:0007669"/>
    <property type="project" value="UniProtKB-EC"/>
</dbReference>
<dbReference type="Proteomes" id="UP001630127">
    <property type="component" value="Unassembled WGS sequence"/>
</dbReference>
<keyword evidence="16" id="KW-1185">Reference proteome</keyword>
<evidence type="ECO:0000256" key="4">
    <source>
        <dbReference type="ARBA" id="ARBA00010912"/>
    </source>
</evidence>
<keyword evidence="8" id="KW-0479">Metal-binding</keyword>
<protein>
    <recommendedName>
        <fullName evidence="5">polynucleotide adenylyltransferase</fullName>
        <ecNumber evidence="5">2.7.7.19</ecNumber>
    </recommendedName>
</protein>
<gene>
    <name evidence="15" type="ORF">ACH5RR_033579</name>
</gene>
<dbReference type="GO" id="GO:0005634">
    <property type="term" value="C:nucleus"/>
    <property type="evidence" value="ECO:0007669"/>
    <property type="project" value="UniProtKB-SubCell"/>
</dbReference>
<dbReference type="Pfam" id="PF04928">
    <property type="entry name" value="PAP_central"/>
    <property type="match status" value="1"/>
</dbReference>
<evidence type="ECO:0000256" key="11">
    <source>
        <dbReference type="ARBA" id="ARBA00022842"/>
    </source>
</evidence>
<comment type="subcellular location">
    <subcellularLocation>
        <location evidence="3">Nucleus</location>
    </subcellularLocation>
</comment>
<evidence type="ECO:0000313" key="16">
    <source>
        <dbReference type="Proteomes" id="UP001630127"/>
    </source>
</evidence>